<feature type="domain" description="Response regulatory" evidence="9">
    <location>
        <begin position="687"/>
        <end position="826"/>
    </location>
</feature>
<sequence>MLQQFIANLANTIFNNTYCRVKPMSGSFNDQTPRDLQKMLQESRRSELISFLKVIQLIALIMSVYRYLFGDDISQEPIRDTAVIRPLISVIIAQGLKCSAKKSAEKLNLIGILIINMSAFMSYIYMILQIYMVILIDVSWKIVFGNFALLYGYYIMHHYFILSCEKISGNLFLGILVYLFIVAKILFFKEQLQNQVYDLFKQVVDAETNIKNVLDILPEGIIIFDQNFSTIQYANNSMFKIAFQREQQIENSQQSTSRVKDNFSQQQHLSNKNNDFNELLTEVLNWRVKIRKPMSILVEIQVQNFNKCSQKLVMIRDITVFKQKEQAQAEKQVQTVLFASVAHDIRTPLNSLLASNTSLISSFYDQPINQQIHKSLLIQKSSIQFLINIVEDILDLSKFQLGNFQLSNSWFSFHQVVEEIFEMSEFLASQKKIKLIQILEINQNVQIFSDKKRLKQVLVNLVNNAIKFTQKGFVKVRAYFRPCDELLIADCTQKFSEKISLIDLDRDQSIDDLSPMMASISEIYNYNSNNRVQSQTIPLIKRGELVVQVIDSGVGINKNDQENLFKIFGKNKTSQHISQQGVGLGLNICQRICENLGGKIKMESQENVGSTFTFNIIIDQLRQVESVLNSDDTLADKYQRSLMMQNPFSLSQNNMHNSSFVSAETRLSLTQRINPKRNLLCLDDCFSALIIDDNHFNIMAMNLMLEQIYKNLQVEFQPSIESAVDGQDGLQKMKLDGIQKCCDRVFKLIIVDMNMPVMSGIEMMKHVRDSQKIHGYFKAYANSTFVLCTAQNEMIEQNFEELGFDYFSKQQILCLCKQISYSSETD</sequence>
<dbReference type="GO" id="GO:0000155">
    <property type="term" value="F:phosphorelay sensor kinase activity"/>
    <property type="evidence" value="ECO:0007669"/>
    <property type="project" value="InterPro"/>
</dbReference>
<feature type="transmembrane region" description="Helical" evidence="7">
    <location>
        <begin position="138"/>
        <end position="155"/>
    </location>
</feature>
<gene>
    <name evidence="10" type="primary">Contig5108.g5465</name>
    <name evidence="10" type="ORF">STYLEM_11797</name>
</gene>
<evidence type="ECO:0000256" key="1">
    <source>
        <dbReference type="ARBA" id="ARBA00000085"/>
    </source>
</evidence>
<feature type="transmembrane region" description="Helical" evidence="7">
    <location>
        <begin position="107"/>
        <end position="132"/>
    </location>
</feature>
<feature type="transmembrane region" description="Helical" evidence="7">
    <location>
        <begin position="48"/>
        <end position="69"/>
    </location>
</feature>
<dbReference type="OrthoDB" id="312764at2759"/>
<keyword evidence="7" id="KW-0812">Transmembrane</keyword>
<dbReference type="PANTHER" id="PTHR43047">
    <property type="entry name" value="TWO-COMPONENT HISTIDINE PROTEIN KINASE"/>
    <property type="match status" value="1"/>
</dbReference>
<evidence type="ECO:0000259" key="9">
    <source>
        <dbReference type="PROSITE" id="PS50110"/>
    </source>
</evidence>
<proteinExistence type="predicted"/>
<keyword evidence="7" id="KW-0472">Membrane</keyword>
<dbReference type="InterPro" id="IPR003594">
    <property type="entry name" value="HATPase_dom"/>
</dbReference>
<dbReference type="SUPFAM" id="SSF47384">
    <property type="entry name" value="Homodimeric domain of signal transducing histidine kinase"/>
    <property type="match status" value="1"/>
</dbReference>
<evidence type="ECO:0000256" key="4">
    <source>
        <dbReference type="ARBA" id="ARBA00022679"/>
    </source>
</evidence>
<dbReference type="Proteomes" id="UP000039865">
    <property type="component" value="Unassembled WGS sequence"/>
</dbReference>
<feature type="modified residue" description="4-aspartylphosphate" evidence="6">
    <location>
        <position position="752"/>
    </location>
</feature>
<evidence type="ECO:0000313" key="11">
    <source>
        <dbReference type="Proteomes" id="UP000039865"/>
    </source>
</evidence>
<dbReference type="SMART" id="SM00388">
    <property type="entry name" value="HisKA"/>
    <property type="match status" value="1"/>
</dbReference>
<dbReference type="PROSITE" id="PS50110">
    <property type="entry name" value="RESPONSE_REGULATORY"/>
    <property type="match status" value="1"/>
</dbReference>
<evidence type="ECO:0000256" key="3">
    <source>
        <dbReference type="ARBA" id="ARBA00022553"/>
    </source>
</evidence>
<dbReference type="InterPro" id="IPR005467">
    <property type="entry name" value="His_kinase_dom"/>
</dbReference>
<feature type="domain" description="Histidine kinase" evidence="8">
    <location>
        <begin position="340"/>
        <end position="620"/>
    </location>
</feature>
<evidence type="ECO:0000259" key="8">
    <source>
        <dbReference type="PROSITE" id="PS50109"/>
    </source>
</evidence>
<evidence type="ECO:0000256" key="5">
    <source>
        <dbReference type="ARBA" id="ARBA00022777"/>
    </source>
</evidence>
<dbReference type="CDD" id="cd17546">
    <property type="entry name" value="REC_hyHK_CKI1_RcsC-like"/>
    <property type="match status" value="1"/>
</dbReference>
<name>A0A078AN24_STYLE</name>
<keyword evidence="3 6" id="KW-0597">Phosphoprotein</keyword>
<dbReference type="SUPFAM" id="SSF55874">
    <property type="entry name" value="ATPase domain of HSP90 chaperone/DNA topoisomerase II/histidine kinase"/>
    <property type="match status" value="1"/>
</dbReference>
<dbReference type="Pfam" id="PF02518">
    <property type="entry name" value="HATPase_c"/>
    <property type="match status" value="1"/>
</dbReference>
<dbReference type="EC" id="2.7.13.3" evidence="2"/>
<dbReference type="Gene3D" id="3.40.50.2300">
    <property type="match status" value="1"/>
</dbReference>
<dbReference type="Gene3D" id="3.30.565.10">
    <property type="entry name" value="Histidine kinase-like ATPase, C-terminal domain"/>
    <property type="match status" value="1"/>
</dbReference>
<dbReference type="SUPFAM" id="SSF52172">
    <property type="entry name" value="CheY-like"/>
    <property type="match status" value="1"/>
</dbReference>
<accession>A0A078AN24</accession>
<dbReference type="PRINTS" id="PR00344">
    <property type="entry name" value="BCTRLSENSOR"/>
</dbReference>
<keyword evidence="7" id="KW-1133">Transmembrane helix</keyword>
<dbReference type="PANTHER" id="PTHR43047:SF64">
    <property type="entry name" value="HISTIDINE KINASE CONTAINING CHEY-HOMOLOGOUS RECEIVER DOMAIN AND PAS DOMAIN-RELATED"/>
    <property type="match status" value="1"/>
</dbReference>
<dbReference type="InterPro" id="IPR011006">
    <property type="entry name" value="CheY-like_superfamily"/>
</dbReference>
<organism evidence="10 11">
    <name type="scientific">Stylonychia lemnae</name>
    <name type="common">Ciliate</name>
    <dbReference type="NCBI Taxonomy" id="5949"/>
    <lineage>
        <taxon>Eukaryota</taxon>
        <taxon>Sar</taxon>
        <taxon>Alveolata</taxon>
        <taxon>Ciliophora</taxon>
        <taxon>Intramacronucleata</taxon>
        <taxon>Spirotrichea</taxon>
        <taxon>Stichotrichia</taxon>
        <taxon>Sporadotrichida</taxon>
        <taxon>Oxytrichidae</taxon>
        <taxon>Stylonychinae</taxon>
        <taxon>Stylonychia</taxon>
    </lineage>
</organism>
<dbReference type="CDD" id="cd00082">
    <property type="entry name" value="HisKA"/>
    <property type="match status" value="1"/>
</dbReference>
<protein>
    <recommendedName>
        <fullName evidence="2">histidine kinase</fullName>
        <ecNumber evidence="2">2.7.13.3</ecNumber>
    </recommendedName>
</protein>
<keyword evidence="4" id="KW-0808">Transferase</keyword>
<dbReference type="SMART" id="SM00387">
    <property type="entry name" value="HATPase_c"/>
    <property type="match status" value="1"/>
</dbReference>
<evidence type="ECO:0000256" key="6">
    <source>
        <dbReference type="PROSITE-ProRule" id="PRU00169"/>
    </source>
</evidence>
<dbReference type="InterPro" id="IPR036890">
    <property type="entry name" value="HATPase_C_sf"/>
</dbReference>
<dbReference type="InParanoid" id="A0A078AN24"/>
<feature type="transmembrane region" description="Helical" evidence="7">
    <location>
        <begin position="167"/>
        <end position="188"/>
    </location>
</feature>
<evidence type="ECO:0000256" key="7">
    <source>
        <dbReference type="SAM" id="Phobius"/>
    </source>
</evidence>
<dbReference type="InterPro" id="IPR001789">
    <property type="entry name" value="Sig_transdc_resp-reg_receiver"/>
</dbReference>
<dbReference type="SMART" id="SM00448">
    <property type="entry name" value="REC"/>
    <property type="match status" value="1"/>
</dbReference>
<comment type="catalytic activity">
    <reaction evidence="1">
        <text>ATP + protein L-histidine = ADP + protein N-phospho-L-histidine.</text>
        <dbReference type="EC" id="2.7.13.3"/>
    </reaction>
</comment>
<dbReference type="InterPro" id="IPR003661">
    <property type="entry name" value="HisK_dim/P_dom"/>
</dbReference>
<reference evidence="10 11" key="1">
    <citation type="submission" date="2014-06" db="EMBL/GenBank/DDBJ databases">
        <authorList>
            <person name="Swart Estienne"/>
        </authorList>
    </citation>
    <scope>NUCLEOTIDE SEQUENCE [LARGE SCALE GENOMIC DNA]</scope>
    <source>
        <strain evidence="10 11">130c</strain>
    </source>
</reference>
<keyword evidence="5 10" id="KW-0418">Kinase</keyword>
<dbReference type="EMBL" id="CCKQ01011219">
    <property type="protein sequence ID" value="CDW82762.1"/>
    <property type="molecule type" value="Genomic_DNA"/>
</dbReference>
<dbReference type="Pfam" id="PF00512">
    <property type="entry name" value="HisKA"/>
    <property type="match status" value="1"/>
</dbReference>
<dbReference type="InterPro" id="IPR036097">
    <property type="entry name" value="HisK_dim/P_sf"/>
</dbReference>
<dbReference type="InterPro" id="IPR004358">
    <property type="entry name" value="Sig_transdc_His_kin-like_C"/>
</dbReference>
<keyword evidence="11" id="KW-1185">Reference proteome</keyword>
<dbReference type="Gene3D" id="1.10.287.130">
    <property type="match status" value="1"/>
</dbReference>
<dbReference type="AlphaFoldDB" id="A0A078AN24"/>
<dbReference type="PROSITE" id="PS50109">
    <property type="entry name" value="HIS_KIN"/>
    <property type="match status" value="1"/>
</dbReference>
<evidence type="ECO:0000313" key="10">
    <source>
        <dbReference type="EMBL" id="CDW82762.1"/>
    </source>
</evidence>
<evidence type="ECO:0000256" key="2">
    <source>
        <dbReference type="ARBA" id="ARBA00012438"/>
    </source>
</evidence>